<protein>
    <submittedName>
        <fullName evidence="4">30S ribosomal protein S17</fullName>
    </submittedName>
</protein>
<evidence type="ECO:0000256" key="1">
    <source>
        <dbReference type="ARBA" id="ARBA00010254"/>
    </source>
</evidence>
<dbReference type="EMBL" id="JADKYU010000595">
    <property type="protein sequence ID" value="MBF4984937.1"/>
    <property type="molecule type" value="Genomic_DNA"/>
</dbReference>
<keyword evidence="5" id="KW-1185">Reference proteome</keyword>
<comment type="similarity">
    <text evidence="1">Belongs to the universal ribosomal protein uS17 family.</text>
</comment>
<dbReference type="Pfam" id="PF00366">
    <property type="entry name" value="Ribosomal_S17"/>
    <property type="match status" value="1"/>
</dbReference>
<evidence type="ECO:0000313" key="4">
    <source>
        <dbReference type="EMBL" id="MBF4984937.1"/>
    </source>
</evidence>
<proteinExistence type="inferred from homology"/>
<dbReference type="Gene3D" id="2.40.50.140">
    <property type="entry name" value="Nucleic acid-binding proteins"/>
    <property type="match status" value="1"/>
</dbReference>
<dbReference type="SUPFAM" id="SSF50249">
    <property type="entry name" value="Nucleic acid-binding proteins"/>
    <property type="match status" value="1"/>
</dbReference>
<keyword evidence="2 4" id="KW-0689">Ribosomal protein</keyword>
<feature type="non-terminal residue" evidence="4">
    <location>
        <position position="51"/>
    </location>
</feature>
<dbReference type="Proteomes" id="UP001194729">
    <property type="component" value="Unassembled WGS sequence"/>
</dbReference>
<dbReference type="GO" id="GO:0005840">
    <property type="term" value="C:ribosome"/>
    <property type="evidence" value="ECO:0007669"/>
    <property type="project" value="UniProtKB-KW"/>
</dbReference>
<evidence type="ECO:0000256" key="2">
    <source>
        <dbReference type="ARBA" id="ARBA00022980"/>
    </source>
</evidence>
<evidence type="ECO:0000313" key="5">
    <source>
        <dbReference type="Proteomes" id="UP001194729"/>
    </source>
</evidence>
<dbReference type="InterPro" id="IPR012340">
    <property type="entry name" value="NA-bd_OB-fold"/>
</dbReference>
<sequence length="51" mass="6045">METRNLRKERIGVVRSNKMDKSIVVAEVKKQKHPMYGKFVLKTKKYVAHDE</sequence>
<comment type="caution">
    <text evidence="4">The sequence shown here is derived from an EMBL/GenBank/DDBJ whole genome shotgun (WGS) entry which is preliminary data.</text>
</comment>
<keyword evidence="3" id="KW-0687">Ribonucleoprotein</keyword>
<name>A0ABS0A6D7_9FLAO</name>
<organism evidence="4 5">
    <name type="scientific">Nonlabens mediterrranea</name>
    <dbReference type="NCBI Taxonomy" id="1419947"/>
    <lineage>
        <taxon>Bacteria</taxon>
        <taxon>Pseudomonadati</taxon>
        <taxon>Bacteroidota</taxon>
        <taxon>Flavobacteriia</taxon>
        <taxon>Flavobacteriales</taxon>
        <taxon>Flavobacteriaceae</taxon>
        <taxon>Nonlabens</taxon>
    </lineage>
</organism>
<reference evidence="4 5" key="1">
    <citation type="submission" date="2020-11" db="EMBL/GenBank/DDBJ databases">
        <title>P. mediterranea TC4 genome.</title>
        <authorList>
            <person name="Molmeret M."/>
        </authorList>
    </citation>
    <scope>NUCLEOTIDE SEQUENCE [LARGE SCALE GENOMIC DNA]</scope>
    <source>
        <strain evidence="4 5">TC4</strain>
    </source>
</reference>
<accession>A0ABS0A6D7</accession>
<evidence type="ECO:0000256" key="3">
    <source>
        <dbReference type="ARBA" id="ARBA00023274"/>
    </source>
</evidence>
<gene>
    <name evidence="4" type="primary">rpsQ</name>
    <name evidence="4" type="ORF">FNJ87_11525</name>
</gene>
<dbReference type="InterPro" id="IPR000266">
    <property type="entry name" value="Ribosomal_uS17"/>
</dbReference>